<reference evidence="3" key="1">
    <citation type="journal article" date="2019" name="Int. J. Syst. Evol. Microbiol.">
        <title>The Global Catalogue of Microorganisms (GCM) 10K type strain sequencing project: providing services to taxonomists for standard genome sequencing and annotation.</title>
        <authorList>
            <consortium name="The Broad Institute Genomics Platform"/>
            <consortium name="The Broad Institute Genome Sequencing Center for Infectious Disease"/>
            <person name="Wu L."/>
            <person name="Ma J."/>
        </authorList>
    </citation>
    <scope>NUCLEOTIDE SEQUENCE [LARGE SCALE GENOMIC DNA]</scope>
    <source>
        <strain evidence="3">JCM 9933</strain>
    </source>
</reference>
<dbReference type="PANTHER" id="PTHR45588:SF1">
    <property type="entry name" value="WW DOMAIN-CONTAINING PROTEIN"/>
    <property type="match status" value="1"/>
</dbReference>
<feature type="chain" id="PRO_5046295820" description="Tetratricopeptide repeat protein" evidence="1">
    <location>
        <begin position="19"/>
        <end position="533"/>
    </location>
</feature>
<gene>
    <name evidence="2" type="ORF">GCM10009416_28590</name>
</gene>
<evidence type="ECO:0000313" key="2">
    <source>
        <dbReference type="EMBL" id="GAA0588479.1"/>
    </source>
</evidence>
<dbReference type="InterPro" id="IPR011990">
    <property type="entry name" value="TPR-like_helical_dom_sf"/>
</dbReference>
<keyword evidence="1" id="KW-0732">Signal</keyword>
<dbReference type="EMBL" id="BAAAFZ010000045">
    <property type="protein sequence ID" value="GAA0588479.1"/>
    <property type="molecule type" value="Genomic_DNA"/>
</dbReference>
<evidence type="ECO:0000256" key="1">
    <source>
        <dbReference type="SAM" id="SignalP"/>
    </source>
</evidence>
<accession>A0ABP3QGP4</accession>
<evidence type="ECO:0008006" key="4">
    <source>
        <dbReference type="Google" id="ProtNLM"/>
    </source>
</evidence>
<proteinExistence type="predicted"/>
<protein>
    <recommendedName>
        <fullName evidence="4">Tetratricopeptide repeat protein</fullName>
    </recommendedName>
</protein>
<dbReference type="PANTHER" id="PTHR45588">
    <property type="entry name" value="TPR DOMAIN-CONTAINING PROTEIN"/>
    <property type="match status" value="1"/>
</dbReference>
<dbReference type="Gene3D" id="1.25.40.10">
    <property type="entry name" value="Tetratricopeptide repeat domain"/>
    <property type="match status" value="2"/>
</dbReference>
<evidence type="ECO:0000313" key="3">
    <source>
        <dbReference type="Proteomes" id="UP001501588"/>
    </source>
</evidence>
<organism evidence="2 3">
    <name type="scientific">Craurococcus roseus</name>
    <dbReference type="NCBI Taxonomy" id="77585"/>
    <lineage>
        <taxon>Bacteria</taxon>
        <taxon>Pseudomonadati</taxon>
        <taxon>Pseudomonadota</taxon>
        <taxon>Alphaproteobacteria</taxon>
        <taxon>Acetobacterales</taxon>
        <taxon>Acetobacteraceae</taxon>
        <taxon>Craurococcus</taxon>
    </lineage>
</organism>
<dbReference type="SUPFAM" id="SSF48452">
    <property type="entry name" value="TPR-like"/>
    <property type="match status" value="2"/>
</dbReference>
<dbReference type="Proteomes" id="UP001501588">
    <property type="component" value="Unassembled WGS sequence"/>
</dbReference>
<name>A0ABP3QGP4_9PROT</name>
<keyword evidence="3" id="KW-1185">Reference proteome</keyword>
<sequence length="533" mass="58711">MNQPTLAGFAVVAGLAFAAAPSAAQQQHSHAGHGPVLGEVHFPVTCTPEAQAAFDEAMKLQHSFWYQAADQAHRTVLQRDPDCVMAYWGRALTMLINPFTPPVPARLREGRALLEEAKRIGAKTEREAGFIDALSVLFADDDPAQHRARITRYAQAMDDLHRRFPADSEVGIFTALALIMAAPPTDKTYANQMRAGDILAREFASKPQHPGVAHYLIHNYDTPALAARGVPAAERYAGIAADAPHALHMPSHIFTRVGRWEDSIETNRRSAEIARAREEVFDEVHALDYMVYANLQLGRPAAARAVLEEAKRYANWQAPTPIGYYALAAMPARYALERGAWEEAAALDTRRFGVPYVDAITHFARAVGAARSGRPDAAAAHVEALRAASAALQGRDAYWQEQVEIQRIAADGWVAFARGERDRGLALLREASEREARTDKHPVTPGPLMPAREQLAEMLLLMGRHAEAQREFEAVQQTEPRRFHAVHGAGRSAELAGDKDAARRHYRNLLEIAARAEMPREDLATARAWLASN</sequence>
<dbReference type="RefSeq" id="WP_343896005.1">
    <property type="nucleotide sequence ID" value="NZ_BAAAFZ010000045.1"/>
</dbReference>
<comment type="caution">
    <text evidence="2">The sequence shown here is derived from an EMBL/GenBank/DDBJ whole genome shotgun (WGS) entry which is preliminary data.</text>
</comment>
<feature type="signal peptide" evidence="1">
    <location>
        <begin position="1"/>
        <end position="18"/>
    </location>
</feature>